<dbReference type="AlphaFoldDB" id="A0A397JIM0"/>
<accession>A0A397JIM0</accession>
<sequence>MSGFDIALTLDKKNRALLKSFNIRLGFDIKYVESYILNYTRSYANKLNYVFNNKRLFNNLSTIKHKEISFQWVLRFNGIIRLRIHKNHMAIYFDFWQLIQVNDMKSKKVYTFAIYRYIEKVEPKDLIQEHWNFLCSKVKTRDGSARIIQQAYRRF</sequence>
<dbReference type="OrthoDB" id="2386547at2759"/>
<proteinExistence type="predicted"/>
<reference evidence="1 2" key="1">
    <citation type="submission" date="2018-08" db="EMBL/GenBank/DDBJ databases">
        <title>Genome and evolution of the arbuscular mycorrhizal fungus Diversispora epigaea (formerly Glomus versiforme) and its bacterial endosymbionts.</title>
        <authorList>
            <person name="Sun X."/>
            <person name="Fei Z."/>
            <person name="Harrison M."/>
        </authorList>
    </citation>
    <scope>NUCLEOTIDE SEQUENCE [LARGE SCALE GENOMIC DNA]</scope>
    <source>
        <strain evidence="1 2">IT104</strain>
    </source>
</reference>
<evidence type="ECO:0000313" key="1">
    <source>
        <dbReference type="EMBL" id="RHZ88205.1"/>
    </source>
</evidence>
<protein>
    <submittedName>
        <fullName evidence="1">Uncharacterized protein</fullName>
    </submittedName>
</protein>
<organism evidence="1 2">
    <name type="scientific">Diversispora epigaea</name>
    <dbReference type="NCBI Taxonomy" id="1348612"/>
    <lineage>
        <taxon>Eukaryota</taxon>
        <taxon>Fungi</taxon>
        <taxon>Fungi incertae sedis</taxon>
        <taxon>Mucoromycota</taxon>
        <taxon>Glomeromycotina</taxon>
        <taxon>Glomeromycetes</taxon>
        <taxon>Diversisporales</taxon>
        <taxon>Diversisporaceae</taxon>
        <taxon>Diversispora</taxon>
    </lineage>
</organism>
<name>A0A397JIM0_9GLOM</name>
<gene>
    <name evidence="1" type="ORF">Glove_25g59</name>
</gene>
<keyword evidence="2" id="KW-1185">Reference proteome</keyword>
<dbReference type="Proteomes" id="UP000266861">
    <property type="component" value="Unassembled WGS sequence"/>
</dbReference>
<evidence type="ECO:0000313" key="2">
    <source>
        <dbReference type="Proteomes" id="UP000266861"/>
    </source>
</evidence>
<dbReference type="EMBL" id="PQFF01000023">
    <property type="protein sequence ID" value="RHZ88205.1"/>
    <property type="molecule type" value="Genomic_DNA"/>
</dbReference>
<comment type="caution">
    <text evidence="1">The sequence shown here is derived from an EMBL/GenBank/DDBJ whole genome shotgun (WGS) entry which is preliminary data.</text>
</comment>